<dbReference type="EMBL" id="CAQQ02088770">
    <property type="status" value="NOT_ANNOTATED_CDS"/>
    <property type="molecule type" value="Genomic_DNA"/>
</dbReference>
<dbReference type="Gene3D" id="2.60.40.10">
    <property type="entry name" value="Immunoglobulins"/>
    <property type="match status" value="1"/>
</dbReference>
<dbReference type="STRING" id="36166.T1GAZ5"/>
<evidence type="ECO:0000259" key="1">
    <source>
        <dbReference type="Pfam" id="PF07679"/>
    </source>
</evidence>
<organism evidence="2 3">
    <name type="scientific">Megaselia scalaris</name>
    <name type="common">Humpbacked fly</name>
    <name type="synonym">Phora scalaris</name>
    <dbReference type="NCBI Taxonomy" id="36166"/>
    <lineage>
        <taxon>Eukaryota</taxon>
        <taxon>Metazoa</taxon>
        <taxon>Ecdysozoa</taxon>
        <taxon>Arthropoda</taxon>
        <taxon>Hexapoda</taxon>
        <taxon>Insecta</taxon>
        <taxon>Pterygota</taxon>
        <taxon>Neoptera</taxon>
        <taxon>Endopterygota</taxon>
        <taxon>Diptera</taxon>
        <taxon>Brachycera</taxon>
        <taxon>Muscomorpha</taxon>
        <taxon>Platypezoidea</taxon>
        <taxon>Phoridae</taxon>
        <taxon>Megaseliini</taxon>
        <taxon>Megaselia</taxon>
    </lineage>
</organism>
<dbReference type="InterPro" id="IPR036179">
    <property type="entry name" value="Ig-like_dom_sf"/>
</dbReference>
<dbReference type="OMA" id="ECLFENR"/>
<evidence type="ECO:0000313" key="3">
    <source>
        <dbReference type="Proteomes" id="UP000015102"/>
    </source>
</evidence>
<dbReference type="AlphaFoldDB" id="T1GAZ5"/>
<evidence type="ECO:0000313" key="2">
    <source>
        <dbReference type="EnsemblMetazoa" id="MESCA000414-PA"/>
    </source>
</evidence>
<name>T1GAZ5_MEGSC</name>
<dbReference type="Proteomes" id="UP000015102">
    <property type="component" value="Unassembled WGS sequence"/>
</dbReference>
<reference evidence="3" key="1">
    <citation type="submission" date="2013-02" db="EMBL/GenBank/DDBJ databases">
        <authorList>
            <person name="Hughes D."/>
        </authorList>
    </citation>
    <scope>NUCLEOTIDE SEQUENCE</scope>
    <source>
        <strain>Durham</strain>
        <strain evidence="3">NC isolate 2 -- Noor lab</strain>
    </source>
</reference>
<sequence>MDISLHHRFAIGQYVDVSGDVISHLNISHTRADDGGLYQCTATNTMGSVTHSSRLNFKYK</sequence>
<dbReference type="HOGENOM" id="CLU_2944337_0_0_1"/>
<accession>T1GAZ5</accession>
<dbReference type="SUPFAM" id="SSF48726">
    <property type="entry name" value="Immunoglobulin"/>
    <property type="match status" value="1"/>
</dbReference>
<proteinExistence type="predicted"/>
<dbReference type="Pfam" id="PF07679">
    <property type="entry name" value="I-set"/>
    <property type="match status" value="1"/>
</dbReference>
<feature type="domain" description="Immunoglobulin I-set" evidence="1">
    <location>
        <begin position="21"/>
        <end position="56"/>
    </location>
</feature>
<dbReference type="EMBL" id="CAQQ02088771">
    <property type="status" value="NOT_ANNOTATED_CDS"/>
    <property type="molecule type" value="Genomic_DNA"/>
</dbReference>
<protein>
    <recommendedName>
        <fullName evidence="1">Immunoglobulin I-set domain-containing protein</fullName>
    </recommendedName>
</protein>
<dbReference type="InterPro" id="IPR013098">
    <property type="entry name" value="Ig_I-set"/>
</dbReference>
<reference evidence="2" key="2">
    <citation type="submission" date="2015-06" db="UniProtKB">
        <authorList>
            <consortium name="EnsemblMetazoa"/>
        </authorList>
    </citation>
    <scope>IDENTIFICATION</scope>
</reference>
<dbReference type="InterPro" id="IPR013783">
    <property type="entry name" value="Ig-like_fold"/>
</dbReference>
<keyword evidence="3" id="KW-1185">Reference proteome</keyword>
<dbReference type="EnsemblMetazoa" id="MESCA000414-RA">
    <property type="protein sequence ID" value="MESCA000414-PA"/>
    <property type="gene ID" value="MESCA000414"/>
</dbReference>